<dbReference type="GO" id="GO:0032259">
    <property type="term" value="P:methylation"/>
    <property type="evidence" value="ECO:0007669"/>
    <property type="project" value="UniProtKB-KW"/>
</dbReference>
<dbReference type="EMBL" id="LITT01000062">
    <property type="protein sequence ID" value="OAA83183.1"/>
    <property type="molecule type" value="Genomic_DNA"/>
</dbReference>
<dbReference type="PATRIC" id="fig|1538.10.peg.3587"/>
<proteinExistence type="predicted"/>
<dbReference type="GO" id="GO:0008757">
    <property type="term" value="F:S-adenosylmethionine-dependent methyltransferase activity"/>
    <property type="evidence" value="ECO:0007669"/>
    <property type="project" value="InterPro"/>
</dbReference>
<dbReference type="Pfam" id="PF08241">
    <property type="entry name" value="Methyltransf_11"/>
    <property type="match status" value="1"/>
</dbReference>
<gene>
    <name evidence="2" type="ORF">WY13_03511</name>
</gene>
<dbReference type="AlphaFoldDB" id="A0A170NBD3"/>
<comment type="caution">
    <text evidence="2">The sequence shown here is derived from an EMBL/GenBank/DDBJ whole genome shotgun (WGS) entry which is preliminary data.</text>
</comment>
<sequence>MMNYLKIANIISNSESMLINDISRQILKKCILDCKLNAVVEDVKVYNLDSNYDYDAYIIKKEDSIKYSYLIDALEIEENRLIVLEDSKENILLNVGKLYRLENQMKGKKIVVANIQKINYDITKEKFDWVYEQLEISLQILLNKGYKIKIFSISKEEESIENKKLCEDFVYKFQNKNIQYYRDVQSVVKYIDVIRDAEMSINLSMDANILCAALGKPFITINLDRSYTNFCKKFGLNDVIYNIDEINVGKITNKIFSSKSMFECQQIEKLINLSYEKNTKVIEEKLKVIKVKEKTKSIRSIRNISNNKIYKLNKNSINKLELGCGKNPMPGWIHLDYMNLSGVDVVANLDTCDKVPLPFEDNTIDEFFGSHVIEHISKPLPMMEELHRIAKPGAIAVFRCPYGSSDDAFENPTHVRQYFLHSYGYFSQPYYWREDYGYKGDWKVNKVTLFLSKKRYQYKSKEEIFFEINSYRNVVLEMMVELIALKPIREQKKELQTPDNIEFVLVDM</sequence>
<accession>A0A170NBD3</accession>
<evidence type="ECO:0000313" key="2">
    <source>
        <dbReference type="EMBL" id="OAA83183.1"/>
    </source>
</evidence>
<dbReference type="Proteomes" id="UP000077407">
    <property type="component" value="Unassembled WGS sequence"/>
</dbReference>
<evidence type="ECO:0000313" key="3">
    <source>
        <dbReference type="Proteomes" id="UP000077407"/>
    </source>
</evidence>
<keyword evidence="2" id="KW-0489">Methyltransferase</keyword>
<keyword evidence="2" id="KW-0808">Transferase</keyword>
<evidence type="ECO:0000259" key="1">
    <source>
        <dbReference type="Pfam" id="PF08241"/>
    </source>
</evidence>
<reference evidence="2 3" key="1">
    <citation type="journal article" date="2015" name="Biotechnol. Bioeng.">
        <title>Genome sequence and phenotypic characterization of Caulobacter segnis.</title>
        <authorList>
            <person name="Patel S."/>
            <person name="Fletcher B."/>
            <person name="Scott D.C."/>
            <person name="Ely B."/>
        </authorList>
    </citation>
    <scope>NUCLEOTIDE SEQUENCE [LARGE SCALE GENOMIC DNA]</scope>
    <source>
        <strain evidence="2 3">ERI-2</strain>
    </source>
</reference>
<dbReference type="Gene3D" id="3.40.50.150">
    <property type="entry name" value="Vaccinia Virus protein VP39"/>
    <property type="match status" value="1"/>
</dbReference>
<protein>
    <submittedName>
        <fullName evidence="2">Methyltransferase domain protein</fullName>
    </submittedName>
</protein>
<name>A0A170NBD3_9CLOT</name>
<feature type="domain" description="Methyltransferase type 11" evidence="1">
    <location>
        <begin position="342"/>
        <end position="398"/>
    </location>
</feature>
<dbReference type="RefSeq" id="WP_242866540.1">
    <property type="nucleotide sequence ID" value="NZ_LITT01000062.1"/>
</dbReference>
<organism evidence="2 3">
    <name type="scientific">Clostridium ljungdahlii</name>
    <dbReference type="NCBI Taxonomy" id="1538"/>
    <lineage>
        <taxon>Bacteria</taxon>
        <taxon>Bacillati</taxon>
        <taxon>Bacillota</taxon>
        <taxon>Clostridia</taxon>
        <taxon>Eubacteriales</taxon>
        <taxon>Clostridiaceae</taxon>
        <taxon>Clostridium</taxon>
    </lineage>
</organism>
<dbReference type="InterPro" id="IPR013216">
    <property type="entry name" value="Methyltransf_11"/>
</dbReference>
<dbReference type="InterPro" id="IPR029063">
    <property type="entry name" value="SAM-dependent_MTases_sf"/>
</dbReference>
<dbReference type="SUPFAM" id="SSF53335">
    <property type="entry name" value="S-adenosyl-L-methionine-dependent methyltransferases"/>
    <property type="match status" value="1"/>
</dbReference>